<sequence length="190" mass="21123">MPPRLPPLPADQWTDRTRDVLSALLPRSMRNAEAAGSMLSTLVRHPDLTGAFLPFSTYFLVHSTLPDRLRELVVLRVARRRDCAYEWTHHFHAAQQLGLTEAEIEAAGQGKAADPLESLVLGAVDELEDGHDVSDATWAALAERLSEHQLMDLVFTVGAYGLMATAFNTFGIRPEHDARERAERRSARGK</sequence>
<organism evidence="2 3">
    <name type="scientific">Streptomyces cylindrosporus</name>
    <dbReference type="NCBI Taxonomy" id="2927583"/>
    <lineage>
        <taxon>Bacteria</taxon>
        <taxon>Bacillati</taxon>
        <taxon>Actinomycetota</taxon>
        <taxon>Actinomycetes</taxon>
        <taxon>Kitasatosporales</taxon>
        <taxon>Streptomycetaceae</taxon>
        <taxon>Streptomyces</taxon>
    </lineage>
</organism>
<evidence type="ECO:0000313" key="2">
    <source>
        <dbReference type="EMBL" id="MCI3274344.1"/>
    </source>
</evidence>
<evidence type="ECO:0000313" key="3">
    <source>
        <dbReference type="Proteomes" id="UP001165269"/>
    </source>
</evidence>
<dbReference type="InterPro" id="IPR029032">
    <property type="entry name" value="AhpD-like"/>
</dbReference>
<comment type="caution">
    <text evidence="2">The sequence shown here is derived from an EMBL/GenBank/DDBJ whole genome shotgun (WGS) entry which is preliminary data.</text>
</comment>
<evidence type="ECO:0000259" key="1">
    <source>
        <dbReference type="Pfam" id="PF02627"/>
    </source>
</evidence>
<keyword evidence="3" id="KW-1185">Reference proteome</keyword>
<dbReference type="InterPro" id="IPR003779">
    <property type="entry name" value="CMD-like"/>
</dbReference>
<protein>
    <submittedName>
        <fullName evidence="2">Carboxymuconolactone decarboxylase family protein</fullName>
    </submittedName>
</protein>
<dbReference type="Gene3D" id="1.20.1290.10">
    <property type="entry name" value="AhpD-like"/>
    <property type="match status" value="1"/>
</dbReference>
<dbReference type="Pfam" id="PF02627">
    <property type="entry name" value="CMD"/>
    <property type="match status" value="1"/>
</dbReference>
<accession>A0ABS9YAU2</accession>
<dbReference type="EMBL" id="JALDAY010000007">
    <property type="protein sequence ID" value="MCI3274344.1"/>
    <property type="molecule type" value="Genomic_DNA"/>
</dbReference>
<proteinExistence type="predicted"/>
<dbReference type="Proteomes" id="UP001165269">
    <property type="component" value="Unassembled WGS sequence"/>
</dbReference>
<name>A0ABS9YAU2_9ACTN</name>
<dbReference type="SUPFAM" id="SSF69118">
    <property type="entry name" value="AhpD-like"/>
    <property type="match status" value="1"/>
</dbReference>
<gene>
    <name evidence="2" type="ORF">MQP27_24915</name>
</gene>
<reference evidence="2" key="1">
    <citation type="submission" date="2022-03" db="EMBL/GenBank/DDBJ databases">
        <title>Streptomyces 7R015 and 7R016 isolated from Barleria lupulina in Thailand.</title>
        <authorList>
            <person name="Kanchanasin P."/>
            <person name="Phongsopitanun W."/>
            <person name="Tanasupawat S."/>
        </authorList>
    </citation>
    <scope>NUCLEOTIDE SEQUENCE</scope>
    <source>
        <strain evidence="2">7R015</strain>
    </source>
</reference>
<dbReference type="PANTHER" id="PTHR34846">
    <property type="entry name" value="4-CARBOXYMUCONOLACTONE DECARBOXYLASE FAMILY PROTEIN (AFU_ORTHOLOGUE AFUA_6G11590)"/>
    <property type="match status" value="1"/>
</dbReference>
<dbReference type="PANTHER" id="PTHR34846:SF5">
    <property type="entry name" value="CARBOXYMUCONOLACTONE DECARBOXYLASE-LIKE DOMAIN-CONTAINING PROTEIN"/>
    <property type="match status" value="1"/>
</dbReference>
<dbReference type="RefSeq" id="WP_242767626.1">
    <property type="nucleotide sequence ID" value="NZ_JALDAY010000007.1"/>
</dbReference>
<feature type="domain" description="Carboxymuconolactone decarboxylase-like" evidence="1">
    <location>
        <begin position="46"/>
        <end position="107"/>
    </location>
</feature>